<dbReference type="RefSeq" id="WP_030255350.1">
    <property type="nucleotide sequence ID" value="NZ_JBHEZZ010000010.1"/>
</dbReference>
<evidence type="ECO:0000313" key="2">
    <source>
        <dbReference type="Proteomes" id="UP001592528"/>
    </source>
</evidence>
<sequence>MGSEETPTEATTGSEIHISDEMTVTLVRWNSISNARSAVLMARRCEEREQARAGLTDGTSEAETAADEHWAFASSSVVASVMFLEANINEVFLSAIRATEQEGRPNFYGAGFPYVGGLLASEDRRRLAALWDLLKGATGLLEKYQFTLNLLGKEPMNTGHAPYQPVKRLVEARNKLIHFKEGAHEVGRDLRSFEKGLHESLGGTSFRPHPFTSAGNSFYPDQFFGYAGCRWAWKAADSFAQEFHRQLGVDPAYQASRASLTLP</sequence>
<protein>
    <recommendedName>
        <fullName evidence="3">RiboL-PSP-HEPN domain-containing protein</fullName>
    </recommendedName>
</protein>
<accession>A0ABV6UQ34</accession>
<gene>
    <name evidence="1" type="ORF">ACEZDJ_19890</name>
</gene>
<keyword evidence="2" id="KW-1185">Reference proteome</keyword>
<proteinExistence type="predicted"/>
<evidence type="ECO:0008006" key="3">
    <source>
        <dbReference type="Google" id="ProtNLM"/>
    </source>
</evidence>
<evidence type="ECO:0000313" key="1">
    <source>
        <dbReference type="EMBL" id="MFC1403555.1"/>
    </source>
</evidence>
<name>A0ABV6UQ34_9ACTN</name>
<comment type="caution">
    <text evidence="1">The sequence shown here is derived from an EMBL/GenBank/DDBJ whole genome shotgun (WGS) entry which is preliminary data.</text>
</comment>
<dbReference type="Proteomes" id="UP001592528">
    <property type="component" value="Unassembled WGS sequence"/>
</dbReference>
<organism evidence="1 2">
    <name type="scientific">Streptacidiphilus cavernicola</name>
    <dbReference type="NCBI Taxonomy" id="3342716"/>
    <lineage>
        <taxon>Bacteria</taxon>
        <taxon>Bacillati</taxon>
        <taxon>Actinomycetota</taxon>
        <taxon>Actinomycetes</taxon>
        <taxon>Kitasatosporales</taxon>
        <taxon>Streptomycetaceae</taxon>
        <taxon>Streptacidiphilus</taxon>
    </lineage>
</organism>
<reference evidence="1 2" key="1">
    <citation type="submission" date="2024-09" db="EMBL/GenBank/DDBJ databases">
        <authorList>
            <person name="Lee S.D."/>
        </authorList>
    </citation>
    <scope>NUCLEOTIDE SEQUENCE [LARGE SCALE GENOMIC DNA]</scope>
    <source>
        <strain evidence="1 2">N1-5</strain>
    </source>
</reference>
<dbReference type="EMBL" id="JBHEZZ010000010">
    <property type="protein sequence ID" value="MFC1403555.1"/>
    <property type="molecule type" value="Genomic_DNA"/>
</dbReference>